<sequence>MAQEFFGSRNYAFSQSTSRCGMLSFCTGAPSKLLRESEFVPACNRPIPYTSANSKVKACRKGSASSLLVQALASGKSVDFPMVTDICELACNDQPQIDEVVEVLVAAMRQGNDLTRQLKAATVAHELLYDGCARRAMFETPGMLQTLADLRSCSAPFEDGPAEEAVRLLTSEVMKRLLEEFEFGLEV</sequence>
<protein>
    <submittedName>
        <fullName evidence="1">Uncharacterized protein</fullName>
    </submittedName>
</protein>
<accession>A0A7S1F7Z5</accession>
<gene>
    <name evidence="1" type="ORF">NSCI0253_LOCUS25052</name>
</gene>
<dbReference type="EMBL" id="HBFQ01035496">
    <property type="protein sequence ID" value="CAD8850702.1"/>
    <property type="molecule type" value="Transcribed_RNA"/>
</dbReference>
<evidence type="ECO:0000313" key="1">
    <source>
        <dbReference type="EMBL" id="CAD8850702.1"/>
    </source>
</evidence>
<organism evidence="1">
    <name type="scientific">Noctiluca scintillans</name>
    <name type="common">Sea sparkle</name>
    <name type="synonym">Red tide dinoflagellate</name>
    <dbReference type="NCBI Taxonomy" id="2966"/>
    <lineage>
        <taxon>Eukaryota</taxon>
        <taxon>Sar</taxon>
        <taxon>Alveolata</taxon>
        <taxon>Dinophyceae</taxon>
        <taxon>Noctilucales</taxon>
        <taxon>Noctilucaceae</taxon>
        <taxon>Noctiluca</taxon>
    </lineage>
</organism>
<name>A0A7S1F7Z5_NOCSC</name>
<proteinExistence type="predicted"/>
<dbReference type="AlphaFoldDB" id="A0A7S1F7Z5"/>
<reference evidence="1" key="1">
    <citation type="submission" date="2021-01" db="EMBL/GenBank/DDBJ databases">
        <authorList>
            <person name="Corre E."/>
            <person name="Pelletier E."/>
            <person name="Niang G."/>
            <person name="Scheremetjew M."/>
            <person name="Finn R."/>
            <person name="Kale V."/>
            <person name="Holt S."/>
            <person name="Cochrane G."/>
            <person name="Meng A."/>
            <person name="Brown T."/>
            <person name="Cohen L."/>
        </authorList>
    </citation>
    <scope>NUCLEOTIDE SEQUENCE</scope>
</reference>